<keyword evidence="3" id="KW-1185">Reference proteome</keyword>
<proteinExistence type="predicted"/>
<name>A0ABT6BFB8_9GAMM</name>
<dbReference type="EMBL" id="JARJJS010000007">
    <property type="protein sequence ID" value="MDF4026778.1"/>
    <property type="molecule type" value="Genomic_DNA"/>
</dbReference>
<sequence length="107" mass="11575">MQVDFTAIAVFACLAFIVKAFVDAWSRRRVLRAAPSEEVLRAFMEGEDRHRRLASLYWGIVAVALALAFAGIGARGVDHIDPASVALVLAAVGASNLVFFAISRRLS</sequence>
<reference evidence="2 3" key="1">
    <citation type="journal article" date="2024" name="Curr. Microbiol.">
        <title>Luteibacter sahnii sp. nov., A Novel Yellow-Colored Xanthomonadin Pigment Producing Probiotic Bacterium from Healthy Rice Seed Microbiome.</title>
        <authorList>
            <person name="Jaiswal G."/>
            <person name="Rana R."/>
            <person name="Nayak P.K."/>
            <person name="Chouhan R."/>
            <person name="Gandhi S.G."/>
            <person name="Patel H.K."/>
            <person name="Patil P.B."/>
        </authorList>
    </citation>
    <scope>NUCLEOTIDE SEQUENCE [LARGE SCALE GENOMIC DNA]</scope>
    <source>
        <strain evidence="2 3">PPL201</strain>
    </source>
</reference>
<keyword evidence="1" id="KW-0812">Transmembrane</keyword>
<accession>A0ABT6BFB8</accession>
<keyword evidence="1" id="KW-1133">Transmembrane helix</keyword>
<feature type="transmembrane region" description="Helical" evidence="1">
    <location>
        <begin position="6"/>
        <end position="22"/>
    </location>
</feature>
<evidence type="ECO:0000313" key="3">
    <source>
        <dbReference type="Proteomes" id="UP001528850"/>
    </source>
</evidence>
<evidence type="ECO:0008006" key="4">
    <source>
        <dbReference type="Google" id="ProtNLM"/>
    </source>
</evidence>
<keyword evidence="1" id="KW-0472">Membrane</keyword>
<dbReference type="RefSeq" id="WP_320551653.1">
    <property type="nucleotide sequence ID" value="NZ_JAQLOK010000003.1"/>
</dbReference>
<feature type="transmembrane region" description="Helical" evidence="1">
    <location>
        <begin position="56"/>
        <end position="77"/>
    </location>
</feature>
<gene>
    <name evidence="2" type="ORF">P3W24_17525</name>
</gene>
<comment type="caution">
    <text evidence="2">The sequence shown here is derived from an EMBL/GenBank/DDBJ whole genome shotgun (WGS) entry which is preliminary data.</text>
</comment>
<dbReference type="Proteomes" id="UP001528850">
    <property type="component" value="Unassembled WGS sequence"/>
</dbReference>
<organism evidence="2 3">
    <name type="scientific">Luteibacter sahnii</name>
    <dbReference type="NCBI Taxonomy" id="3021977"/>
    <lineage>
        <taxon>Bacteria</taxon>
        <taxon>Pseudomonadati</taxon>
        <taxon>Pseudomonadota</taxon>
        <taxon>Gammaproteobacteria</taxon>
        <taxon>Lysobacterales</taxon>
        <taxon>Rhodanobacteraceae</taxon>
        <taxon>Luteibacter</taxon>
    </lineage>
</organism>
<feature type="transmembrane region" description="Helical" evidence="1">
    <location>
        <begin position="83"/>
        <end position="102"/>
    </location>
</feature>
<evidence type="ECO:0000313" key="2">
    <source>
        <dbReference type="EMBL" id="MDF4026778.1"/>
    </source>
</evidence>
<protein>
    <recommendedName>
        <fullName evidence="4">Transmembrane protein</fullName>
    </recommendedName>
</protein>
<evidence type="ECO:0000256" key="1">
    <source>
        <dbReference type="SAM" id="Phobius"/>
    </source>
</evidence>